<accession>A0A840GBC0</accession>
<dbReference type="RefSeq" id="WP_153117553.1">
    <property type="nucleotide sequence ID" value="NZ_JACIGE010000013.1"/>
</dbReference>
<sequence length="84" mass="9751">MRLTQHAHQRMTQRGITRSMIDLVLEYGEVEQDKAVLDKRHAQQLIQELQEKLRTAMKILDKGGCVVVETNNAVLTTYNYQSKH</sequence>
<dbReference type="Pfam" id="PF14076">
    <property type="entry name" value="DUF4258"/>
    <property type="match status" value="1"/>
</dbReference>
<evidence type="ECO:0000256" key="1">
    <source>
        <dbReference type="SAM" id="Coils"/>
    </source>
</evidence>
<organism evidence="2 3">
    <name type="scientific">Rhodocyclus tenuis</name>
    <name type="common">Rhodospirillum tenue</name>
    <dbReference type="NCBI Taxonomy" id="1066"/>
    <lineage>
        <taxon>Bacteria</taxon>
        <taxon>Pseudomonadati</taxon>
        <taxon>Pseudomonadota</taxon>
        <taxon>Betaproteobacteria</taxon>
        <taxon>Rhodocyclales</taxon>
        <taxon>Rhodocyclaceae</taxon>
        <taxon>Rhodocyclus</taxon>
    </lineage>
</organism>
<feature type="coiled-coil region" evidence="1">
    <location>
        <begin position="32"/>
        <end position="59"/>
    </location>
</feature>
<dbReference type="Proteomes" id="UP000587070">
    <property type="component" value="Unassembled WGS sequence"/>
</dbReference>
<keyword evidence="3" id="KW-1185">Reference proteome</keyword>
<protein>
    <recommendedName>
        <fullName evidence="4">DUF4258 domain-containing protein</fullName>
    </recommendedName>
</protein>
<dbReference type="InterPro" id="IPR025354">
    <property type="entry name" value="DUF4258"/>
</dbReference>
<reference evidence="2 3" key="1">
    <citation type="submission" date="2020-08" db="EMBL/GenBank/DDBJ databases">
        <title>Genome sequencing of Purple Non-Sulfur Bacteria from various extreme environments.</title>
        <authorList>
            <person name="Mayer M."/>
        </authorList>
    </citation>
    <scope>NUCLEOTIDE SEQUENCE [LARGE SCALE GENOMIC DNA]</scope>
    <source>
        <strain evidence="2 3">2761</strain>
    </source>
</reference>
<proteinExistence type="predicted"/>
<dbReference type="EMBL" id="JACIGE010000013">
    <property type="protein sequence ID" value="MBB4248771.1"/>
    <property type="molecule type" value="Genomic_DNA"/>
</dbReference>
<dbReference type="AlphaFoldDB" id="A0A840GBC0"/>
<evidence type="ECO:0008006" key="4">
    <source>
        <dbReference type="Google" id="ProtNLM"/>
    </source>
</evidence>
<evidence type="ECO:0000313" key="3">
    <source>
        <dbReference type="Proteomes" id="UP000587070"/>
    </source>
</evidence>
<gene>
    <name evidence="2" type="ORF">GGD90_003171</name>
</gene>
<keyword evidence="1" id="KW-0175">Coiled coil</keyword>
<name>A0A840GBC0_RHOTE</name>
<dbReference type="OrthoDB" id="5540949at2"/>
<comment type="caution">
    <text evidence="2">The sequence shown here is derived from an EMBL/GenBank/DDBJ whole genome shotgun (WGS) entry which is preliminary data.</text>
</comment>
<evidence type="ECO:0000313" key="2">
    <source>
        <dbReference type="EMBL" id="MBB4248771.1"/>
    </source>
</evidence>